<gene>
    <name evidence="12" type="ORF">KP79_PYT25498</name>
</gene>
<evidence type="ECO:0000256" key="2">
    <source>
        <dbReference type="ARBA" id="ARBA00022723"/>
    </source>
</evidence>
<evidence type="ECO:0000256" key="3">
    <source>
        <dbReference type="ARBA" id="ARBA00022737"/>
    </source>
</evidence>
<reference evidence="12 13" key="1">
    <citation type="journal article" date="2017" name="Nat. Ecol. Evol.">
        <title>Scallop genome provides insights into evolution of bilaterian karyotype and development.</title>
        <authorList>
            <person name="Wang S."/>
            <person name="Zhang J."/>
            <person name="Jiao W."/>
            <person name="Li J."/>
            <person name="Xun X."/>
            <person name="Sun Y."/>
            <person name="Guo X."/>
            <person name="Huan P."/>
            <person name="Dong B."/>
            <person name="Zhang L."/>
            <person name="Hu X."/>
            <person name="Sun X."/>
            <person name="Wang J."/>
            <person name="Zhao C."/>
            <person name="Wang Y."/>
            <person name="Wang D."/>
            <person name="Huang X."/>
            <person name="Wang R."/>
            <person name="Lv J."/>
            <person name="Li Y."/>
            <person name="Zhang Z."/>
            <person name="Liu B."/>
            <person name="Lu W."/>
            <person name="Hui Y."/>
            <person name="Liang J."/>
            <person name="Zhou Z."/>
            <person name="Hou R."/>
            <person name="Li X."/>
            <person name="Liu Y."/>
            <person name="Li H."/>
            <person name="Ning X."/>
            <person name="Lin Y."/>
            <person name="Zhao L."/>
            <person name="Xing Q."/>
            <person name="Dou J."/>
            <person name="Li Y."/>
            <person name="Mao J."/>
            <person name="Guo H."/>
            <person name="Dou H."/>
            <person name="Li T."/>
            <person name="Mu C."/>
            <person name="Jiang W."/>
            <person name="Fu Q."/>
            <person name="Fu X."/>
            <person name="Miao Y."/>
            <person name="Liu J."/>
            <person name="Yu Q."/>
            <person name="Li R."/>
            <person name="Liao H."/>
            <person name="Li X."/>
            <person name="Kong Y."/>
            <person name="Jiang Z."/>
            <person name="Chourrout D."/>
            <person name="Li R."/>
            <person name="Bao Z."/>
        </authorList>
    </citation>
    <scope>NUCLEOTIDE SEQUENCE [LARGE SCALE GENOMIC DNA]</scope>
    <source>
        <strain evidence="12 13">PY_sf001</strain>
    </source>
</reference>
<dbReference type="Gene3D" id="3.30.160.60">
    <property type="entry name" value="Classic Zinc Finger"/>
    <property type="match status" value="7"/>
</dbReference>
<evidence type="ECO:0000256" key="6">
    <source>
        <dbReference type="ARBA" id="ARBA00023015"/>
    </source>
</evidence>
<dbReference type="SMART" id="SM00355">
    <property type="entry name" value="ZnF_C2H2"/>
    <property type="match status" value="9"/>
</dbReference>
<evidence type="ECO:0000256" key="8">
    <source>
        <dbReference type="ARBA" id="ARBA00023242"/>
    </source>
</evidence>
<feature type="domain" description="C2H2-type" evidence="11">
    <location>
        <begin position="410"/>
        <end position="437"/>
    </location>
</feature>
<dbReference type="Pfam" id="PF00096">
    <property type="entry name" value="zf-C2H2"/>
    <property type="match status" value="4"/>
</dbReference>
<dbReference type="Pfam" id="PF13912">
    <property type="entry name" value="zf-C2H2_6"/>
    <property type="match status" value="1"/>
</dbReference>
<evidence type="ECO:0000256" key="7">
    <source>
        <dbReference type="ARBA" id="ARBA00023163"/>
    </source>
</evidence>
<dbReference type="FunFam" id="3.30.160.60:FF:000870">
    <property type="entry name" value="zinc finger protein 197 isoform X1"/>
    <property type="match status" value="1"/>
</dbReference>
<feature type="compositionally biased region" description="Basic residues" evidence="10">
    <location>
        <begin position="225"/>
        <end position="236"/>
    </location>
</feature>
<feature type="domain" description="C2H2-type" evidence="11">
    <location>
        <begin position="522"/>
        <end position="550"/>
    </location>
</feature>
<keyword evidence="13" id="KW-1185">Reference proteome</keyword>
<feature type="domain" description="C2H2-type" evidence="11">
    <location>
        <begin position="349"/>
        <end position="371"/>
    </location>
</feature>
<protein>
    <submittedName>
        <fullName evidence="12">Zinc finger protein 829</fullName>
    </submittedName>
</protein>
<keyword evidence="7" id="KW-0804">Transcription</keyword>
<name>A0A210QVX1_MIZYE</name>
<comment type="subcellular location">
    <subcellularLocation>
        <location evidence="1">Nucleus</location>
    </subcellularLocation>
</comment>
<dbReference type="SUPFAM" id="SSF57667">
    <property type="entry name" value="beta-beta-alpha zinc fingers"/>
    <property type="match status" value="5"/>
</dbReference>
<evidence type="ECO:0000256" key="4">
    <source>
        <dbReference type="ARBA" id="ARBA00022771"/>
    </source>
</evidence>
<accession>A0A210QVX1</accession>
<dbReference type="FunFam" id="3.30.160.60:FF:000090">
    <property type="entry name" value="Odd-skipped-related transciption factor 2"/>
    <property type="match status" value="1"/>
</dbReference>
<proteinExistence type="predicted"/>
<feature type="domain" description="C2H2-type" evidence="11">
    <location>
        <begin position="438"/>
        <end position="465"/>
    </location>
</feature>
<dbReference type="Proteomes" id="UP000242188">
    <property type="component" value="Unassembled WGS sequence"/>
</dbReference>
<sequence>MHSRQLPGSITTPIFSKIRADVAKDFVGKFPEHFDFVGMLRRVSENSGVRVIKRPNYYRLEGQWSPIGQIYDTLSRTLDIYGTSDQYGVNTTKIKTRDTPTPRININSGAELHIPSNVMVCKEATVDVKDMDPDDDCDYENHEYNSLKNTISDICSSLGKEEEFASVKQHNDDISKVKDSLGEEEFKEVPVAKKYISFVGSNVDCFKTEFTLPSSNRRNNENKRSKSFSKKKKCKNNTHTSPNSKELLEENDKKAVSTEKCYIVVNEDMCEIVDPSHRGNNTQSRSQNDLKMYQCVECNFIHKSNTAIREHYSRMHRAKPTKCNVCQKLFPSERYAKRHCRLVHRDTQYCCDVCGKTYKILRTLEDHLKSHKDGYIKPDFPCGMCEKTFSSHYVLKCHIKSIHYGENRTYLCPVCGKSFTTKHSLNMHQNVHSGSRPFTCNICGKSFTYDSALRDHKFVHSGKKIFECEICKKAFQQRSGLQMHAKIHQEKKAYECKDCGRAFIQKQSLQRHERSHKGEKPFCCKVCGRSFGDSGIIRRHLIMVHKINKDTKSWREDIVEKGRKNPGEENHDSAEEDVVVDLGEDFDLRDTKTNESQKQNIIEQADNDTNQSSISQLKYQEGCVSDTAVQPSPDTGNLEALPPCPTNESPSPNMLQGTSDPTCLPDAQSFITIDYCRPLPLPPQLPPLGSNQGDNVASYSLHPHQHSPYLNPPTSSHMDPTRYHYPMACSQQTVGIVADARYTLTQTEPNNLSLPRVDNVLNKCLHDMEPPDNLSISSLYAYYTSLASQYLNASQYQGYGGADSITPDQE</sequence>
<dbReference type="GO" id="GO:0001227">
    <property type="term" value="F:DNA-binding transcription repressor activity, RNA polymerase II-specific"/>
    <property type="evidence" value="ECO:0007669"/>
    <property type="project" value="TreeGrafter"/>
</dbReference>
<evidence type="ECO:0000256" key="1">
    <source>
        <dbReference type="ARBA" id="ARBA00004123"/>
    </source>
</evidence>
<evidence type="ECO:0000259" key="11">
    <source>
        <dbReference type="PROSITE" id="PS50157"/>
    </source>
</evidence>
<feature type="domain" description="C2H2-type" evidence="11">
    <location>
        <begin position="494"/>
        <end position="521"/>
    </location>
</feature>
<dbReference type="FunFam" id="3.30.160.60:FF:000706">
    <property type="entry name" value="Zinc finger protein"/>
    <property type="match status" value="1"/>
</dbReference>
<dbReference type="PANTHER" id="PTHR24399">
    <property type="entry name" value="ZINC FINGER AND BTB DOMAIN-CONTAINING"/>
    <property type="match status" value="1"/>
</dbReference>
<dbReference type="PANTHER" id="PTHR24399:SF23">
    <property type="entry name" value="C2H2-TYPE DOMAIN-CONTAINING PROTEIN"/>
    <property type="match status" value="1"/>
</dbReference>
<evidence type="ECO:0000256" key="5">
    <source>
        <dbReference type="ARBA" id="ARBA00022833"/>
    </source>
</evidence>
<feature type="region of interest" description="Disordered" evidence="10">
    <location>
        <begin position="216"/>
        <end position="251"/>
    </location>
</feature>
<evidence type="ECO:0000313" key="13">
    <source>
        <dbReference type="Proteomes" id="UP000242188"/>
    </source>
</evidence>
<dbReference type="AlphaFoldDB" id="A0A210QVX1"/>
<dbReference type="InterPro" id="IPR036236">
    <property type="entry name" value="Znf_C2H2_sf"/>
</dbReference>
<dbReference type="EMBL" id="NEDP02001613">
    <property type="protein sequence ID" value="OWF52865.1"/>
    <property type="molecule type" value="Genomic_DNA"/>
</dbReference>
<feature type="domain" description="C2H2-type" evidence="11">
    <location>
        <begin position="321"/>
        <end position="349"/>
    </location>
</feature>
<feature type="region of interest" description="Disordered" evidence="10">
    <location>
        <begin position="626"/>
        <end position="657"/>
    </location>
</feature>
<keyword evidence="6" id="KW-0805">Transcription regulation</keyword>
<keyword evidence="4 9" id="KW-0863">Zinc-finger</keyword>
<keyword evidence="3" id="KW-0677">Repeat</keyword>
<dbReference type="GO" id="GO:0005654">
    <property type="term" value="C:nucleoplasm"/>
    <property type="evidence" value="ECO:0007669"/>
    <property type="project" value="TreeGrafter"/>
</dbReference>
<dbReference type="FunFam" id="3.30.160.60:FF:000184">
    <property type="entry name" value="Zinc finger protein 333"/>
    <property type="match status" value="1"/>
</dbReference>
<feature type="compositionally biased region" description="Polar residues" evidence="10">
    <location>
        <begin position="646"/>
        <end position="657"/>
    </location>
</feature>
<dbReference type="GO" id="GO:0008270">
    <property type="term" value="F:zinc ion binding"/>
    <property type="evidence" value="ECO:0007669"/>
    <property type="project" value="UniProtKB-KW"/>
</dbReference>
<feature type="domain" description="C2H2-type" evidence="11">
    <location>
        <begin position="466"/>
        <end position="493"/>
    </location>
</feature>
<keyword evidence="5" id="KW-0862">Zinc</keyword>
<dbReference type="OrthoDB" id="6077919at2759"/>
<dbReference type="InterPro" id="IPR013087">
    <property type="entry name" value="Znf_C2H2_type"/>
</dbReference>
<dbReference type="FunFam" id="3.30.160.60:FF:001289">
    <property type="entry name" value="Zinc finger protein 574"/>
    <property type="match status" value="1"/>
</dbReference>
<comment type="caution">
    <text evidence="12">The sequence shown here is derived from an EMBL/GenBank/DDBJ whole genome shotgun (WGS) entry which is preliminary data.</text>
</comment>
<keyword evidence="8" id="KW-0539">Nucleus</keyword>
<dbReference type="PROSITE" id="PS00028">
    <property type="entry name" value="ZINC_FINGER_C2H2_1"/>
    <property type="match status" value="8"/>
</dbReference>
<dbReference type="PROSITE" id="PS50157">
    <property type="entry name" value="ZINC_FINGER_C2H2_2"/>
    <property type="match status" value="8"/>
</dbReference>
<dbReference type="GO" id="GO:0000978">
    <property type="term" value="F:RNA polymerase II cis-regulatory region sequence-specific DNA binding"/>
    <property type="evidence" value="ECO:0007669"/>
    <property type="project" value="TreeGrafter"/>
</dbReference>
<feature type="domain" description="C2H2-type" evidence="11">
    <location>
        <begin position="380"/>
        <end position="408"/>
    </location>
</feature>
<organism evidence="12 13">
    <name type="scientific">Mizuhopecten yessoensis</name>
    <name type="common">Japanese scallop</name>
    <name type="synonym">Patinopecten yessoensis</name>
    <dbReference type="NCBI Taxonomy" id="6573"/>
    <lineage>
        <taxon>Eukaryota</taxon>
        <taxon>Metazoa</taxon>
        <taxon>Spiralia</taxon>
        <taxon>Lophotrochozoa</taxon>
        <taxon>Mollusca</taxon>
        <taxon>Bivalvia</taxon>
        <taxon>Autobranchia</taxon>
        <taxon>Pteriomorphia</taxon>
        <taxon>Pectinida</taxon>
        <taxon>Pectinoidea</taxon>
        <taxon>Pectinidae</taxon>
        <taxon>Mizuhopecten</taxon>
    </lineage>
</organism>
<keyword evidence="2" id="KW-0479">Metal-binding</keyword>
<evidence type="ECO:0000256" key="9">
    <source>
        <dbReference type="PROSITE-ProRule" id="PRU00042"/>
    </source>
</evidence>
<evidence type="ECO:0000313" key="12">
    <source>
        <dbReference type="EMBL" id="OWF52865.1"/>
    </source>
</evidence>
<evidence type="ECO:0000256" key="10">
    <source>
        <dbReference type="SAM" id="MobiDB-lite"/>
    </source>
</evidence>